<organism evidence="4 5">
    <name type="scientific">Sphingobium phenoxybenzoativorans</name>
    <dbReference type="NCBI Taxonomy" id="1592790"/>
    <lineage>
        <taxon>Bacteria</taxon>
        <taxon>Pseudomonadati</taxon>
        <taxon>Pseudomonadota</taxon>
        <taxon>Alphaproteobacteria</taxon>
        <taxon>Sphingomonadales</taxon>
        <taxon>Sphingomonadaceae</taxon>
        <taxon>Sphingobium</taxon>
    </lineage>
</organism>
<protein>
    <submittedName>
        <fullName evidence="4">Nif11-like leader peptide family natural product</fullName>
    </submittedName>
</protein>
<reference evidence="4" key="1">
    <citation type="submission" date="2021-04" db="EMBL/GenBank/DDBJ databases">
        <title>Isolation of p-tert-butylphenol degrading bacteria Sphingobium phenoxybenzoativorans Tas13 from active sludge.</title>
        <authorList>
            <person name="Li Y."/>
        </authorList>
    </citation>
    <scope>NUCLEOTIDE SEQUENCE</scope>
    <source>
        <strain evidence="4">Tas13</strain>
    </source>
</reference>
<accession>A0A975Q1B1</accession>
<evidence type="ECO:0000256" key="1">
    <source>
        <dbReference type="SAM" id="Coils"/>
    </source>
</evidence>
<sequence>MPITPKGRARRAGHAPDTPGRAEFAAAFLQRNRQYRAERARLNSNATAHERTALARRWGLSFRLSAG</sequence>
<evidence type="ECO:0000313" key="5">
    <source>
        <dbReference type="Proteomes" id="UP000681425"/>
    </source>
</evidence>
<evidence type="ECO:0000259" key="3">
    <source>
        <dbReference type="Pfam" id="PF20109"/>
    </source>
</evidence>
<evidence type="ECO:0000313" key="4">
    <source>
        <dbReference type="EMBL" id="QUT05471.1"/>
    </source>
</evidence>
<keyword evidence="1" id="KW-0175">Coiled coil</keyword>
<dbReference type="AlphaFoldDB" id="A0A975Q1B1"/>
<evidence type="ECO:0000256" key="2">
    <source>
        <dbReference type="SAM" id="MobiDB-lite"/>
    </source>
</evidence>
<dbReference type="KEGG" id="spph:KFK14_21305"/>
<feature type="coiled-coil region" evidence="1">
    <location>
        <begin position="25"/>
        <end position="52"/>
    </location>
</feature>
<dbReference type="Proteomes" id="UP000681425">
    <property type="component" value="Chromosome"/>
</dbReference>
<dbReference type="InterPro" id="IPR045465">
    <property type="entry name" value="Trans_reg_dom"/>
</dbReference>
<dbReference type="Pfam" id="PF20109">
    <property type="entry name" value="Trans_reg_dom"/>
    <property type="match status" value="1"/>
</dbReference>
<proteinExistence type="predicted"/>
<gene>
    <name evidence="4" type="ORF">KFK14_21305</name>
</gene>
<feature type="domain" description="Transcriptional regulator-like" evidence="3">
    <location>
        <begin position="8"/>
        <end position="63"/>
    </location>
</feature>
<dbReference type="RefSeq" id="WP_212609014.1">
    <property type="nucleotide sequence ID" value="NZ_CP073910.1"/>
</dbReference>
<name>A0A975Q1B1_9SPHN</name>
<feature type="region of interest" description="Disordered" evidence="2">
    <location>
        <begin position="1"/>
        <end position="21"/>
    </location>
</feature>
<dbReference type="EMBL" id="CP073910">
    <property type="protein sequence ID" value="QUT05471.1"/>
    <property type="molecule type" value="Genomic_DNA"/>
</dbReference>
<keyword evidence="5" id="KW-1185">Reference proteome</keyword>